<gene>
    <name evidence="1" type="ORF">INT48_006540</name>
</gene>
<dbReference type="AlphaFoldDB" id="A0A8H7STA5"/>
<sequence length="339" mass="39243">MSQWSITEDSIVDNTIYIFGGIEEPELEPYIVNPDDDDDDEDDYRMRMFNPLNMKSTDIAYAYDIGRDQWRVETRAPFPWRTTGSIAINHDIFLFGGMVKEFTYNGNELWKYDTVKKNWSQKTSLPFLWDGSLRSCSINRKIYFTANSGHQARNIIHVYNIDSDEWEQPIFINKKLEIGDIVCLDESIKAFASEFKVNSISGEIIHESDRMSSTYSENGVFTIHYNGTTLHSDISQEKKKVNVITSLDEYFYFYIVEDEVNGATIERVNARTSEYEVVASDLPYNFSSTFFIPTDLNQVFLFGGSSMYQNFRAHVPKNTDTDVSKDIVKKWSHKIVKGD</sequence>
<reference evidence="1" key="1">
    <citation type="submission" date="2021-01" db="EMBL/GenBank/DDBJ databases">
        <title>Metabolic potential, ecology and presence of endohyphal bacteria is reflected in genomic diversity of Mucoromycotina.</title>
        <authorList>
            <person name="Muszewska A."/>
            <person name="Okrasinska A."/>
            <person name="Steczkiewicz K."/>
            <person name="Drgas O."/>
            <person name="Orlowska M."/>
            <person name="Perlinska-Lenart U."/>
            <person name="Aleksandrzak-Piekarczyk T."/>
            <person name="Szatraj K."/>
            <person name="Zielenkiewicz U."/>
            <person name="Pilsyk S."/>
            <person name="Malc E."/>
            <person name="Mieczkowski P."/>
            <person name="Kruszewska J.S."/>
            <person name="Biernat P."/>
            <person name="Pawlowska J."/>
        </authorList>
    </citation>
    <scope>NUCLEOTIDE SEQUENCE</scope>
    <source>
        <strain evidence="1">WA0000018081</strain>
    </source>
</reference>
<accession>A0A8H7STA5</accession>
<protein>
    <recommendedName>
        <fullName evidence="3">Kelch repeat protein</fullName>
    </recommendedName>
</protein>
<dbReference type="EMBL" id="JAEPRE010000038">
    <property type="protein sequence ID" value="KAG2235159.1"/>
    <property type="molecule type" value="Genomic_DNA"/>
</dbReference>
<dbReference type="InterPro" id="IPR015915">
    <property type="entry name" value="Kelch-typ_b-propeller"/>
</dbReference>
<dbReference type="Proteomes" id="UP000613177">
    <property type="component" value="Unassembled WGS sequence"/>
</dbReference>
<evidence type="ECO:0008006" key="3">
    <source>
        <dbReference type="Google" id="ProtNLM"/>
    </source>
</evidence>
<comment type="caution">
    <text evidence="1">The sequence shown here is derived from an EMBL/GenBank/DDBJ whole genome shotgun (WGS) entry which is preliminary data.</text>
</comment>
<organism evidence="1 2">
    <name type="scientific">Thamnidium elegans</name>
    <dbReference type="NCBI Taxonomy" id="101142"/>
    <lineage>
        <taxon>Eukaryota</taxon>
        <taxon>Fungi</taxon>
        <taxon>Fungi incertae sedis</taxon>
        <taxon>Mucoromycota</taxon>
        <taxon>Mucoromycotina</taxon>
        <taxon>Mucoromycetes</taxon>
        <taxon>Mucorales</taxon>
        <taxon>Mucorineae</taxon>
        <taxon>Mucoraceae</taxon>
        <taxon>Thamnidium</taxon>
    </lineage>
</organism>
<name>A0A8H7STA5_9FUNG</name>
<dbReference type="SUPFAM" id="SSF117281">
    <property type="entry name" value="Kelch motif"/>
    <property type="match status" value="1"/>
</dbReference>
<evidence type="ECO:0000313" key="1">
    <source>
        <dbReference type="EMBL" id="KAG2235159.1"/>
    </source>
</evidence>
<dbReference type="Gene3D" id="2.120.10.80">
    <property type="entry name" value="Kelch-type beta propeller"/>
    <property type="match status" value="1"/>
</dbReference>
<keyword evidence="2" id="KW-1185">Reference proteome</keyword>
<evidence type="ECO:0000313" key="2">
    <source>
        <dbReference type="Proteomes" id="UP000613177"/>
    </source>
</evidence>
<proteinExistence type="predicted"/>